<feature type="domain" description="Ner winged helix-turn-helix DNA-binding" evidence="5">
    <location>
        <begin position="10"/>
        <end position="81"/>
    </location>
</feature>
<evidence type="ECO:0000313" key="6">
    <source>
        <dbReference type="EMBL" id="MLU99539.1"/>
    </source>
</evidence>
<comment type="caution">
    <text evidence="6">The sequence shown here is derived from an EMBL/GenBank/DDBJ whole genome shotgun (WGS) entry which is preliminary data.</text>
</comment>
<proteinExistence type="inferred from homology"/>
<evidence type="ECO:0000256" key="1">
    <source>
        <dbReference type="ARBA" id="ARBA00006157"/>
    </source>
</evidence>
<dbReference type="EMBL" id="RVHM01000047">
    <property type="protein sequence ID" value="MLU99539.1"/>
    <property type="molecule type" value="Genomic_DNA"/>
</dbReference>
<dbReference type="AlphaFoldDB" id="A0A3R0XMU9"/>
<dbReference type="GO" id="GO:0003677">
    <property type="term" value="F:DNA binding"/>
    <property type="evidence" value="ECO:0007669"/>
    <property type="project" value="UniProtKB-KW"/>
</dbReference>
<name>A0A3R0XMU9_SALET</name>
<keyword evidence="3 6" id="KW-0238">DNA-binding</keyword>
<keyword evidence="2" id="KW-0805">Transcription regulation</keyword>
<keyword evidence="4" id="KW-0804">Transcription</keyword>
<gene>
    <name evidence="6" type="ORF">DRU74_22950</name>
</gene>
<dbReference type="InterPro" id="IPR010982">
    <property type="entry name" value="Lambda_DNA-bd_dom_sf"/>
</dbReference>
<dbReference type="Proteomes" id="UP000885374">
    <property type="component" value="Unassembled WGS sequence"/>
</dbReference>
<sequence>MVDRNEVLADWHPEIIKAELHLRGLTFRKLSIEAGYKPDSLKSVLRIPCVRYEGIVAAALGVSPEVIWPSRYAARSNSYIRKAS</sequence>
<dbReference type="Gene3D" id="1.10.260.40">
    <property type="entry name" value="lambda repressor-like DNA-binding domains"/>
    <property type="match status" value="1"/>
</dbReference>
<protein>
    <submittedName>
        <fullName evidence="6">DNA-binding protein</fullName>
    </submittedName>
</protein>
<reference evidence="6" key="1">
    <citation type="submission" date="2018-07" db="EMBL/GenBank/DDBJ databases">
        <authorList>
            <person name="Ashton P.M."/>
            <person name="Dallman T."/>
            <person name="Nair S."/>
            <person name="De Pinna E."/>
            <person name="Peters T."/>
            <person name="Grant K."/>
        </authorList>
    </citation>
    <scope>NUCLEOTIDE SEQUENCE [LARGE SCALE GENOMIC DNA]</scope>
    <source>
        <strain evidence="6">157339</strain>
    </source>
</reference>
<dbReference type="InterPro" id="IPR038722">
    <property type="entry name" value="Ner_HTH_dom"/>
</dbReference>
<organism evidence="6">
    <name type="scientific">Salmonella enterica I</name>
    <dbReference type="NCBI Taxonomy" id="59201"/>
    <lineage>
        <taxon>Bacteria</taxon>
        <taxon>Pseudomonadati</taxon>
        <taxon>Pseudomonadota</taxon>
        <taxon>Gammaproteobacteria</taxon>
        <taxon>Enterobacterales</taxon>
        <taxon>Enterobacteriaceae</taxon>
        <taxon>Salmonella</taxon>
    </lineage>
</organism>
<comment type="similarity">
    <text evidence="1">Belongs to the ner transcriptional regulatory family.</text>
</comment>
<accession>A0A3R0XMU9</accession>
<evidence type="ECO:0000256" key="3">
    <source>
        <dbReference type="ARBA" id="ARBA00023125"/>
    </source>
</evidence>
<dbReference type="SUPFAM" id="SSF47413">
    <property type="entry name" value="lambda repressor-like DNA-binding domains"/>
    <property type="match status" value="1"/>
</dbReference>
<dbReference type="Pfam" id="PF13693">
    <property type="entry name" value="HTH_35"/>
    <property type="match status" value="1"/>
</dbReference>
<evidence type="ECO:0000259" key="5">
    <source>
        <dbReference type="Pfam" id="PF13693"/>
    </source>
</evidence>
<evidence type="ECO:0000256" key="4">
    <source>
        <dbReference type="ARBA" id="ARBA00023163"/>
    </source>
</evidence>
<evidence type="ECO:0000256" key="2">
    <source>
        <dbReference type="ARBA" id="ARBA00023015"/>
    </source>
</evidence>